<comment type="subcellular location">
    <subcellularLocation>
        <location evidence="1">Endoplasmic reticulum membrane</location>
        <topology evidence="1">Single-pass type II membrane protein</topology>
    </subcellularLocation>
</comment>
<comment type="caution">
    <text evidence="11">The sequence shown here is derived from an EMBL/GenBank/DDBJ whole genome shotgun (WGS) entry which is preliminary data.</text>
</comment>
<evidence type="ECO:0000256" key="6">
    <source>
        <dbReference type="ARBA" id="ARBA00022989"/>
    </source>
</evidence>
<accession>A0AAE0CAH6</accession>
<dbReference type="InterPro" id="IPR036013">
    <property type="entry name" value="Band_7/SPFH_dom_sf"/>
</dbReference>
<evidence type="ECO:0000256" key="2">
    <source>
        <dbReference type="ARBA" id="ARBA00008164"/>
    </source>
</evidence>
<dbReference type="GO" id="GO:0031625">
    <property type="term" value="F:ubiquitin protein ligase binding"/>
    <property type="evidence" value="ECO:0007669"/>
    <property type="project" value="InterPro"/>
</dbReference>
<dbReference type="InterPro" id="IPR033294">
    <property type="entry name" value="Erlin1/2"/>
</dbReference>
<sequence length="328" mass="36963">MTAALVFGSLIAVVLALLFSPMALVHTISEGNVGIYYRAGKLLSVITEPGLHLKLPITTVEQIQVVLQTDKVTDIPCGTKGGVMIYFGKVEVVNRLRKEYVFDTISQYGVNYDKTWIYDKIHHEINQFCSSNSLQDVYIDKFDTVDETMRDALQRDCTKYAPGIEILSVRVTKPKIPESIRLNYEAMEEQRTKVLIATEKQRVVEKEAQTEHKRAVMEAQKKAEQSEVTMKQMLAEKQATSESEAIANSMYLAKEKASVDANYYRLTKEAEANRAKLTPEFLELEFIKAIANNTKMYFGDKIPNMILDQRLLGTAPSWKSGGQATGDQ</sequence>
<evidence type="ECO:0000313" key="11">
    <source>
        <dbReference type="EMBL" id="KAK3251432.1"/>
    </source>
</evidence>
<evidence type="ECO:0000256" key="5">
    <source>
        <dbReference type="ARBA" id="ARBA00022968"/>
    </source>
</evidence>
<dbReference type="PANTHER" id="PTHR15351">
    <property type="entry name" value="ERLIN (ER LIPID RAFT ASSOCIATED PROTEIN) HOMOLOG"/>
    <property type="match status" value="1"/>
</dbReference>
<dbReference type="Proteomes" id="UP001190700">
    <property type="component" value="Unassembled WGS sequence"/>
</dbReference>
<keyword evidence="5" id="KW-0735">Signal-anchor</keyword>
<dbReference type="SMART" id="SM00244">
    <property type="entry name" value="PHB"/>
    <property type="match status" value="1"/>
</dbReference>
<evidence type="ECO:0000256" key="4">
    <source>
        <dbReference type="ARBA" id="ARBA00022824"/>
    </source>
</evidence>
<comment type="similarity">
    <text evidence="2">Belongs to the band 7/mec-2 family.</text>
</comment>
<keyword evidence="9" id="KW-0732">Signal</keyword>
<gene>
    <name evidence="11" type="ORF">CYMTET_39232</name>
</gene>
<evidence type="ECO:0000256" key="1">
    <source>
        <dbReference type="ARBA" id="ARBA00004648"/>
    </source>
</evidence>
<feature type="domain" description="Band 7" evidence="10">
    <location>
        <begin position="23"/>
        <end position="188"/>
    </location>
</feature>
<dbReference type="PANTHER" id="PTHR15351:SF3">
    <property type="entry name" value="ERLIN"/>
    <property type="match status" value="1"/>
</dbReference>
<evidence type="ECO:0000256" key="3">
    <source>
        <dbReference type="ARBA" id="ARBA00022692"/>
    </source>
</evidence>
<dbReference type="AlphaFoldDB" id="A0AAE0CAH6"/>
<proteinExistence type="inferred from homology"/>
<evidence type="ECO:0000256" key="9">
    <source>
        <dbReference type="SAM" id="SignalP"/>
    </source>
</evidence>
<name>A0AAE0CAH6_9CHLO</name>
<evidence type="ECO:0000313" key="12">
    <source>
        <dbReference type="Proteomes" id="UP001190700"/>
    </source>
</evidence>
<dbReference type="SUPFAM" id="SSF117892">
    <property type="entry name" value="Band 7/SPFH domain"/>
    <property type="match status" value="1"/>
</dbReference>
<protein>
    <recommendedName>
        <fullName evidence="10">Band 7 domain-containing protein</fullName>
    </recommendedName>
</protein>
<keyword evidence="12" id="KW-1185">Reference proteome</keyword>
<feature type="chain" id="PRO_5041924073" description="Band 7 domain-containing protein" evidence="9">
    <location>
        <begin position="17"/>
        <end position="328"/>
    </location>
</feature>
<dbReference type="EMBL" id="LGRX02026037">
    <property type="protein sequence ID" value="KAK3251432.1"/>
    <property type="molecule type" value="Genomic_DNA"/>
</dbReference>
<dbReference type="GO" id="GO:0005789">
    <property type="term" value="C:endoplasmic reticulum membrane"/>
    <property type="evidence" value="ECO:0007669"/>
    <property type="project" value="UniProtKB-SubCell"/>
</dbReference>
<evidence type="ECO:0000256" key="7">
    <source>
        <dbReference type="ARBA" id="ARBA00023136"/>
    </source>
</evidence>
<dbReference type="Pfam" id="PF01145">
    <property type="entry name" value="Band_7"/>
    <property type="match status" value="1"/>
</dbReference>
<organism evidence="11 12">
    <name type="scientific">Cymbomonas tetramitiformis</name>
    <dbReference type="NCBI Taxonomy" id="36881"/>
    <lineage>
        <taxon>Eukaryota</taxon>
        <taxon>Viridiplantae</taxon>
        <taxon>Chlorophyta</taxon>
        <taxon>Pyramimonadophyceae</taxon>
        <taxon>Pyramimonadales</taxon>
        <taxon>Pyramimonadaceae</taxon>
        <taxon>Cymbomonas</taxon>
    </lineage>
</organism>
<reference evidence="11 12" key="1">
    <citation type="journal article" date="2015" name="Genome Biol. Evol.">
        <title>Comparative Genomics of a Bacterivorous Green Alga Reveals Evolutionary Causalities and Consequences of Phago-Mixotrophic Mode of Nutrition.</title>
        <authorList>
            <person name="Burns J.A."/>
            <person name="Paasch A."/>
            <person name="Narechania A."/>
            <person name="Kim E."/>
        </authorList>
    </citation>
    <scope>NUCLEOTIDE SEQUENCE [LARGE SCALE GENOMIC DNA]</scope>
    <source>
        <strain evidence="11 12">PLY_AMNH</strain>
    </source>
</reference>
<dbReference type="InterPro" id="IPR001107">
    <property type="entry name" value="Band_7"/>
</dbReference>
<evidence type="ECO:0000256" key="8">
    <source>
        <dbReference type="ARBA" id="ARBA00023180"/>
    </source>
</evidence>
<keyword evidence="4" id="KW-0256">Endoplasmic reticulum</keyword>
<dbReference type="GO" id="GO:0015485">
    <property type="term" value="F:cholesterol binding"/>
    <property type="evidence" value="ECO:0007669"/>
    <property type="project" value="TreeGrafter"/>
</dbReference>
<keyword evidence="3" id="KW-0812">Transmembrane</keyword>
<dbReference type="GO" id="GO:0032933">
    <property type="term" value="P:SREBP signaling pathway"/>
    <property type="evidence" value="ECO:0007669"/>
    <property type="project" value="TreeGrafter"/>
</dbReference>
<keyword evidence="8" id="KW-0325">Glycoprotein</keyword>
<dbReference type="CDD" id="cd03406">
    <property type="entry name" value="SPFH_like_u3"/>
    <property type="match status" value="1"/>
</dbReference>
<evidence type="ECO:0000259" key="10">
    <source>
        <dbReference type="SMART" id="SM00244"/>
    </source>
</evidence>
<feature type="signal peptide" evidence="9">
    <location>
        <begin position="1"/>
        <end position="16"/>
    </location>
</feature>
<keyword evidence="7" id="KW-0472">Membrane</keyword>
<keyword evidence="6" id="KW-1133">Transmembrane helix</keyword>